<evidence type="ECO:0000313" key="4">
    <source>
        <dbReference type="Proteomes" id="UP000443153"/>
    </source>
</evidence>
<dbReference type="PANTHER" id="PTHR15337">
    <property type="entry name" value="ANTERIOR GRADIENT PROTEIN-RELATED"/>
    <property type="match status" value="1"/>
</dbReference>
<proteinExistence type="predicted"/>
<evidence type="ECO:0000256" key="2">
    <source>
        <dbReference type="SAM" id="SignalP"/>
    </source>
</evidence>
<reference evidence="3 4" key="1">
    <citation type="submission" date="2019-11" db="EMBL/GenBank/DDBJ databases">
        <title>Maribacter lutea sp. nov., a marine bacterium isolated from intertidal sand.</title>
        <authorList>
            <person name="Liu A."/>
        </authorList>
    </citation>
    <scope>NUCLEOTIDE SEQUENCE [LARGE SCALE GENOMIC DNA]</scope>
    <source>
        <strain evidence="3 4">RZ05</strain>
    </source>
</reference>
<feature type="chain" id="PRO_5026089517" evidence="2">
    <location>
        <begin position="19"/>
        <end position="144"/>
    </location>
</feature>
<dbReference type="SUPFAM" id="SSF52833">
    <property type="entry name" value="Thioredoxin-like"/>
    <property type="match status" value="1"/>
</dbReference>
<evidence type="ECO:0000313" key="3">
    <source>
        <dbReference type="EMBL" id="MRX65107.1"/>
    </source>
</evidence>
<dbReference type="Pfam" id="PF13899">
    <property type="entry name" value="Thioredoxin_7"/>
    <property type="match status" value="1"/>
</dbReference>
<gene>
    <name evidence="3" type="ORF">GJ691_13160</name>
</gene>
<organism evidence="3 4">
    <name type="scientific">Maribacter luteus</name>
    <dbReference type="NCBI Taxonomy" id="2594478"/>
    <lineage>
        <taxon>Bacteria</taxon>
        <taxon>Pseudomonadati</taxon>
        <taxon>Bacteroidota</taxon>
        <taxon>Flavobacteriia</taxon>
        <taxon>Flavobacteriales</taxon>
        <taxon>Flavobacteriaceae</taxon>
        <taxon>Maribacter</taxon>
    </lineage>
</organism>
<keyword evidence="1 2" id="KW-0732">Signal</keyword>
<evidence type="ECO:0000256" key="1">
    <source>
        <dbReference type="ARBA" id="ARBA00022729"/>
    </source>
</evidence>
<feature type="signal peptide" evidence="2">
    <location>
        <begin position="1"/>
        <end position="18"/>
    </location>
</feature>
<dbReference type="PANTHER" id="PTHR15337:SF11">
    <property type="entry name" value="THIOREDOXIN DOMAIN-CONTAINING PROTEIN"/>
    <property type="match status" value="1"/>
</dbReference>
<accession>A0A6I2MQK4</accession>
<dbReference type="InterPro" id="IPR051099">
    <property type="entry name" value="AGR/TXD"/>
</dbReference>
<protein>
    <submittedName>
        <fullName evidence="3">Thioredoxin fold domain-containing protein</fullName>
    </submittedName>
</protein>
<comment type="caution">
    <text evidence="3">The sequence shown here is derived from an EMBL/GenBank/DDBJ whole genome shotgun (WGS) entry which is preliminary data.</text>
</comment>
<dbReference type="Gene3D" id="3.40.30.10">
    <property type="entry name" value="Glutaredoxin"/>
    <property type="match status" value="1"/>
</dbReference>
<dbReference type="InterPro" id="IPR036249">
    <property type="entry name" value="Thioredoxin-like_sf"/>
</dbReference>
<dbReference type="OrthoDB" id="981626at2"/>
<name>A0A6I2MQK4_9FLAO</name>
<dbReference type="Proteomes" id="UP000443153">
    <property type="component" value="Unassembled WGS sequence"/>
</dbReference>
<dbReference type="EMBL" id="WKJH01000021">
    <property type="protein sequence ID" value="MRX65107.1"/>
    <property type="molecule type" value="Genomic_DNA"/>
</dbReference>
<dbReference type="AlphaFoldDB" id="A0A6I2MQK4"/>
<keyword evidence="4" id="KW-1185">Reference proteome</keyword>
<sequence length="144" mass="16732">MKKLFFILFLMSSIVVSAQDWQADYAHAVSISQKENKPIVLVFSGSDWCAPCIKLERDIWQSQEFIKYSKENYVLYRADFPRKKSNQLPPEMAQQNSKLAETFNRNGYFPLVVVLNPYEEVLGTTGYKKISPDQYISMLNSFIK</sequence>